<evidence type="ECO:0000313" key="2">
    <source>
        <dbReference type="Proteomes" id="UP000464318"/>
    </source>
</evidence>
<keyword evidence="2" id="KW-1185">Reference proteome</keyword>
<proteinExistence type="predicted"/>
<name>A0A6P1QUS3_9FLAO</name>
<dbReference type="InterPro" id="IPR014710">
    <property type="entry name" value="RmlC-like_jellyroll"/>
</dbReference>
<reference evidence="1 2" key="1">
    <citation type="submission" date="2018-04" db="EMBL/GenBank/DDBJ databases">
        <title>Characteristic and Complete Genome Sequencing of A Novel Member of Infective Endocarditis Causative Bacteria: Bergeyella cardium QL-PH.</title>
        <authorList>
            <person name="Pan H."/>
            <person name="Sun E."/>
            <person name="Zhang Y."/>
        </authorList>
    </citation>
    <scope>NUCLEOTIDE SEQUENCE [LARGE SCALE GENOMIC DNA]</scope>
    <source>
        <strain evidence="1 2">HPQL</strain>
    </source>
</reference>
<dbReference type="KEGG" id="bcad:DBX24_00810"/>
<dbReference type="InterPro" id="IPR000595">
    <property type="entry name" value="cNMP-bd_dom"/>
</dbReference>
<protein>
    <submittedName>
        <fullName evidence="1">Cyclic nucleotide-binding domain-containing protein</fullName>
    </submittedName>
</protein>
<dbReference type="RefSeq" id="WP_120488771.1">
    <property type="nucleotide sequence ID" value="NZ_CP029149.1"/>
</dbReference>
<accession>A0A6P1QUS3</accession>
<dbReference type="CDD" id="cd00038">
    <property type="entry name" value="CAP_ED"/>
    <property type="match status" value="1"/>
</dbReference>
<dbReference type="OrthoDB" id="1092431at2"/>
<dbReference type="SUPFAM" id="SSF51206">
    <property type="entry name" value="cAMP-binding domain-like"/>
    <property type="match status" value="1"/>
</dbReference>
<dbReference type="PROSITE" id="PS50042">
    <property type="entry name" value="CNMP_BINDING_3"/>
    <property type="match status" value="1"/>
</dbReference>
<dbReference type="Proteomes" id="UP000464318">
    <property type="component" value="Chromosome"/>
</dbReference>
<dbReference type="Pfam" id="PF00027">
    <property type="entry name" value="cNMP_binding"/>
    <property type="match status" value="1"/>
</dbReference>
<gene>
    <name evidence="1" type="ORF">DBX24_00810</name>
</gene>
<organism evidence="1 2">
    <name type="scientific">Bergeyella cardium</name>
    <dbReference type="NCBI Taxonomy" id="1585976"/>
    <lineage>
        <taxon>Bacteria</taxon>
        <taxon>Pseudomonadati</taxon>
        <taxon>Bacteroidota</taxon>
        <taxon>Flavobacteriia</taxon>
        <taxon>Flavobacteriales</taxon>
        <taxon>Weeksellaceae</taxon>
        <taxon>Bergeyella</taxon>
    </lineage>
</organism>
<evidence type="ECO:0000313" key="1">
    <source>
        <dbReference type="EMBL" id="QHN64531.1"/>
    </source>
</evidence>
<dbReference type="Gene3D" id="2.60.120.10">
    <property type="entry name" value="Jelly Rolls"/>
    <property type="match status" value="1"/>
</dbReference>
<dbReference type="SMART" id="SM00100">
    <property type="entry name" value="cNMP"/>
    <property type="match status" value="1"/>
</dbReference>
<dbReference type="EMBL" id="CP029149">
    <property type="protein sequence ID" value="QHN64531.1"/>
    <property type="molecule type" value="Genomic_DNA"/>
</dbReference>
<dbReference type="AlphaFoldDB" id="A0A6P1QUS3"/>
<dbReference type="InterPro" id="IPR018490">
    <property type="entry name" value="cNMP-bd_dom_sf"/>
</dbReference>
<sequence>MPKKNLPPPDIQRLIQYFNRQAPLSEEEENLISELFSPKTYRKRQYLLQEGDVAKYFNFVETGCLRLYKIDEKGVPHILQFATEDGWITDIQSFQKQIPSELSIDAIEDTAVFQISLEKLNTLYEKAPKFNLIFRRLSEKNQQLLQARILQMLSGDSRDCYLSFTETYPHLLNRLPQVQIASFIGITPEFLSKMRGKMARE</sequence>